<dbReference type="SUPFAM" id="SSF57362">
    <property type="entry name" value="BPTI-like"/>
    <property type="match status" value="1"/>
</dbReference>
<dbReference type="InterPro" id="IPR036880">
    <property type="entry name" value="Kunitz_BPTI_sf"/>
</dbReference>
<dbReference type="SMART" id="SM00131">
    <property type="entry name" value="KU"/>
    <property type="match status" value="1"/>
</dbReference>
<proteinExistence type="predicted"/>
<keyword evidence="4" id="KW-0732">Signal</keyword>
<evidence type="ECO:0000256" key="1">
    <source>
        <dbReference type="ARBA" id="ARBA00022690"/>
    </source>
</evidence>
<organism evidence="6 7">
    <name type="scientific">Necator americanus</name>
    <name type="common">Human hookworm</name>
    <dbReference type="NCBI Taxonomy" id="51031"/>
    <lineage>
        <taxon>Eukaryota</taxon>
        <taxon>Metazoa</taxon>
        <taxon>Ecdysozoa</taxon>
        <taxon>Nematoda</taxon>
        <taxon>Chromadorea</taxon>
        <taxon>Rhabditida</taxon>
        <taxon>Rhabditina</taxon>
        <taxon>Rhabditomorpha</taxon>
        <taxon>Strongyloidea</taxon>
        <taxon>Ancylostomatidae</taxon>
        <taxon>Bunostominae</taxon>
        <taxon>Necator</taxon>
    </lineage>
</organism>
<sequence>MRTIFVFLLLCVLFCYCEVNNSKKRHPWERCLAPTHKDGPQCLAYIIRYTYNKHTRKCEPFVYGGCNPSRNNFKTMKRCQEICEGIKYPKA</sequence>
<feature type="signal peptide" evidence="4">
    <location>
        <begin position="1"/>
        <end position="17"/>
    </location>
</feature>
<dbReference type="CDD" id="cd00109">
    <property type="entry name" value="Kunitz-type"/>
    <property type="match status" value="1"/>
</dbReference>
<evidence type="ECO:0000313" key="6">
    <source>
        <dbReference type="EMBL" id="KAK6758560.1"/>
    </source>
</evidence>
<keyword evidence="7" id="KW-1185">Reference proteome</keyword>
<feature type="chain" id="PRO_5046184164" description="BPTI/Kunitz inhibitor domain-containing protein" evidence="4">
    <location>
        <begin position="18"/>
        <end position="91"/>
    </location>
</feature>
<evidence type="ECO:0000259" key="5">
    <source>
        <dbReference type="PROSITE" id="PS50279"/>
    </source>
</evidence>
<evidence type="ECO:0000256" key="3">
    <source>
        <dbReference type="ARBA" id="ARBA00023157"/>
    </source>
</evidence>
<reference evidence="6 7" key="1">
    <citation type="submission" date="2023-08" db="EMBL/GenBank/DDBJ databases">
        <title>A Necator americanus chromosomal reference genome.</title>
        <authorList>
            <person name="Ilik V."/>
            <person name="Petrzelkova K.J."/>
            <person name="Pardy F."/>
            <person name="Fuh T."/>
            <person name="Niatou-Singa F.S."/>
            <person name="Gouil Q."/>
            <person name="Baker L."/>
            <person name="Ritchie M.E."/>
            <person name="Jex A.R."/>
            <person name="Gazzola D."/>
            <person name="Li H."/>
            <person name="Toshio Fujiwara R."/>
            <person name="Zhan B."/>
            <person name="Aroian R.V."/>
            <person name="Pafco B."/>
            <person name="Schwarz E.M."/>
        </authorList>
    </citation>
    <scope>NUCLEOTIDE SEQUENCE [LARGE SCALE GENOMIC DNA]</scope>
    <source>
        <strain evidence="6 7">Aroian</strain>
        <tissue evidence="6">Whole animal</tissue>
    </source>
</reference>
<dbReference type="EMBL" id="JAVFWL010000005">
    <property type="protein sequence ID" value="KAK6758560.1"/>
    <property type="molecule type" value="Genomic_DNA"/>
</dbReference>
<dbReference type="Gene3D" id="4.10.410.10">
    <property type="entry name" value="Pancreatic trypsin inhibitor Kunitz domain"/>
    <property type="match status" value="1"/>
</dbReference>
<protein>
    <recommendedName>
        <fullName evidence="5">BPTI/Kunitz inhibitor domain-containing protein</fullName>
    </recommendedName>
</protein>
<dbReference type="Proteomes" id="UP001303046">
    <property type="component" value="Unassembled WGS sequence"/>
</dbReference>
<dbReference type="InterPro" id="IPR020901">
    <property type="entry name" value="Prtase_inh_Kunz-CS"/>
</dbReference>
<accession>A0ABR1E7I3</accession>
<dbReference type="InterPro" id="IPR002223">
    <property type="entry name" value="Kunitz_BPTI"/>
</dbReference>
<dbReference type="InterPro" id="IPR050098">
    <property type="entry name" value="TFPI/VKTCI-like"/>
</dbReference>
<evidence type="ECO:0000313" key="7">
    <source>
        <dbReference type="Proteomes" id="UP001303046"/>
    </source>
</evidence>
<gene>
    <name evidence="6" type="primary">Necator_chrV.g20823</name>
    <name evidence="6" type="ORF">RB195_016030</name>
</gene>
<dbReference type="PROSITE" id="PS50279">
    <property type="entry name" value="BPTI_KUNITZ_2"/>
    <property type="match status" value="1"/>
</dbReference>
<name>A0ABR1E7I3_NECAM</name>
<dbReference type="PROSITE" id="PS00280">
    <property type="entry name" value="BPTI_KUNITZ_1"/>
    <property type="match status" value="1"/>
</dbReference>
<dbReference type="PANTHER" id="PTHR10083:SF374">
    <property type="entry name" value="BPTI_KUNITZ INHIBITOR DOMAIN-CONTAINING PROTEIN"/>
    <property type="match status" value="1"/>
</dbReference>
<comment type="caution">
    <text evidence="6">The sequence shown here is derived from an EMBL/GenBank/DDBJ whole genome shotgun (WGS) entry which is preliminary data.</text>
</comment>
<keyword evidence="3" id="KW-1015">Disulfide bond</keyword>
<dbReference type="Pfam" id="PF00014">
    <property type="entry name" value="Kunitz_BPTI"/>
    <property type="match status" value="1"/>
</dbReference>
<evidence type="ECO:0000256" key="2">
    <source>
        <dbReference type="ARBA" id="ARBA00022900"/>
    </source>
</evidence>
<feature type="domain" description="BPTI/Kunitz inhibitor" evidence="5">
    <location>
        <begin position="31"/>
        <end position="83"/>
    </location>
</feature>
<dbReference type="PANTHER" id="PTHR10083">
    <property type="entry name" value="KUNITZ-TYPE PROTEASE INHIBITOR-RELATED"/>
    <property type="match status" value="1"/>
</dbReference>
<keyword evidence="1" id="KW-0646">Protease inhibitor</keyword>
<evidence type="ECO:0000256" key="4">
    <source>
        <dbReference type="SAM" id="SignalP"/>
    </source>
</evidence>
<keyword evidence="2" id="KW-0722">Serine protease inhibitor</keyword>